<name>A0A3G1KZT7_FORW1</name>
<evidence type="ECO:0000256" key="1">
    <source>
        <dbReference type="SAM" id="Phobius"/>
    </source>
</evidence>
<evidence type="ECO:0000313" key="2">
    <source>
        <dbReference type="EMBL" id="ATW28042.1"/>
    </source>
</evidence>
<dbReference type="RefSeq" id="WP_148137449.1">
    <property type="nucleotide sequence ID" value="NZ_CP017634.1"/>
</dbReference>
<sequence>MDHKKGFLHSLLMMACCILPMLGLILLAPQLKAAATKFDYSWLFLLACPLVHLFMMRGMRGKGESCHGEGKQDKVQGQ</sequence>
<keyword evidence="1" id="KW-0472">Membrane</keyword>
<keyword evidence="3" id="KW-1185">Reference proteome</keyword>
<dbReference type="Pfam" id="PF11666">
    <property type="entry name" value="DUF2933"/>
    <property type="match status" value="1"/>
</dbReference>
<proteinExistence type="predicted"/>
<dbReference type="InterPro" id="IPR021682">
    <property type="entry name" value="DUF2933"/>
</dbReference>
<reference evidence="2 3" key="1">
    <citation type="submission" date="2016-10" db="EMBL/GenBank/DDBJ databases">
        <title>Complete Genome Sequence of Peptococcaceae strain DCMF.</title>
        <authorList>
            <person name="Edwards R.J."/>
            <person name="Holland S.I."/>
            <person name="Deshpande N.P."/>
            <person name="Wong Y.K."/>
            <person name="Ertan H."/>
            <person name="Manefield M."/>
            <person name="Russell T.L."/>
            <person name="Lee M.J."/>
        </authorList>
    </citation>
    <scope>NUCLEOTIDE SEQUENCE [LARGE SCALE GENOMIC DNA]</scope>
    <source>
        <strain evidence="2 3">DCMF</strain>
    </source>
</reference>
<dbReference type="Proteomes" id="UP000323521">
    <property type="component" value="Chromosome"/>
</dbReference>
<organism evidence="2 3">
    <name type="scientific">Formimonas warabiya</name>
    <dbReference type="NCBI Taxonomy" id="1761012"/>
    <lineage>
        <taxon>Bacteria</taxon>
        <taxon>Bacillati</taxon>
        <taxon>Bacillota</taxon>
        <taxon>Clostridia</taxon>
        <taxon>Eubacteriales</taxon>
        <taxon>Peptococcaceae</taxon>
        <taxon>Candidatus Formimonas</taxon>
    </lineage>
</organism>
<protein>
    <recommendedName>
        <fullName evidence="4">DUF2933 domain-containing protein</fullName>
    </recommendedName>
</protein>
<dbReference type="KEGG" id="fwa:DCMF_27755"/>
<feature type="transmembrane region" description="Helical" evidence="1">
    <location>
        <begin position="40"/>
        <end position="56"/>
    </location>
</feature>
<dbReference type="AlphaFoldDB" id="A0A3G1KZT7"/>
<gene>
    <name evidence="2" type="ORF">DCMF_27755</name>
</gene>
<keyword evidence="1" id="KW-1133">Transmembrane helix</keyword>
<accession>A0A3G1KZT7</accession>
<dbReference type="OrthoDB" id="2989509at2"/>
<dbReference type="PROSITE" id="PS51257">
    <property type="entry name" value="PROKAR_LIPOPROTEIN"/>
    <property type="match status" value="1"/>
</dbReference>
<dbReference type="EMBL" id="CP017634">
    <property type="protein sequence ID" value="ATW28042.1"/>
    <property type="molecule type" value="Genomic_DNA"/>
</dbReference>
<keyword evidence="1" id="KW-0812">Transmembrane</keyword>
<evidence type="ECO:0008006" key="4">
    <source>
        <dbReference type="Google" id="ProtNLM"/>
    </source>
</evidence>
<evidence type="ECO:0000313" key="3">
    <source>
        <dbReference type="Proteomes" id="UP000323521"/>
    </source>
</evidence>
<feature type="transmembrane region" description="Helical" evidence="1">
    <location>
        <begin position="7"/>
        <end position="28"/>
    </location>
</feature>